<keyword evidence="1" id="KW-0812">Transmembrane</keyword>
<dbReference type="RefSeq" id="WP_031382709.1">
    <property type="nucleotide sequence ID" value="NZ_BAABKI010000020.1"/>
</dbReference>
<organism evidence="2 3">
    <name type="scientific">Modicisalibacter zincidurans</name>
    <dbReference type="NCBI Taxonomy" id="1178777"/>
    <lineage>
        <taxon>Bacteria</taxon>
        <taxon>Pseudomonadati</taxon>
        <taxon>Pseudomonadota</taxon>
        <taxon>Gammaproteobacteria</taxon>
        <taxon>Oceanospirillales</taxon>
        <taxon>Halomonadaceae</taxon>
        <taxon>Modicisalibacter</taxon>
    </lineage>
</organism>
<evidence type="ECO:0000313" key="2">
    <source>
        <dbReference type="EMBL" id="GAA5175992.1"/>
    </source>
</evidence>
<reference evidence="3" key="1">
    <citation type="journal article" date="2019" name="Int. J. Syst. Evol. Microbiol.">
        <title>The Global Catalogue of Microorganisms (GCM) 10K type strain sequencing project: providing services to taxonomists for standard genome sequencing and annotation.</title>
        <authorList>
            <consortium name="The Broad Institute Genomics Platform"/>
            <consortium name="The Broad Institute Genome Sequencing Center for Infectious Disease"/>
            <person name="Wu L."/>
            <person name="Ma J."/>
        </authorList>
    </citation>
    <scope>NUCLEOTIDE SEQUENCE [LARGE SCALE GENOMIC DNA]</scope>
    <source>
        <strain evidence="3">JCM 18472</strain>
    </source>
</reference>
<dbReference type="Proteomes" id="UP001500074">
    <property type="component" value="Unassembled WGS sequence"/>
</dbReference>
<protein>
    <recommendedName>
        <fullName evidence="4">DUF4760 domain-containing protein</fullName>
    </recommendedName>
</protein>
<keyword evidence="1" id="KW-1133">Transmembrane helix</keyword>
<evidence type="ECO:0000313" key="3">
    <source>
        <dbReference type="Proteomes" id="UP001500074"/>
    </source>
</evidence>
<evidence type="ECO:0000256" key="1">
    <source>
        <dbReference type="SAM" id="Phobius"/>
    </source>
</evidence>
<keyword evidence="3" id="KW-1185">Reference proteome</keyword>
<dbReference type="EMBL" id="BAABKI010000020">
    <property type="protein sequence ID" value="GAA5175992.1"/>
    <property type="molecule type" value="Genomic_DNA"/>
</dbReference>
<keyword evidence="1" id="KW-0472">Membrane</keyword>
<proteinExistence type="predicted"/>
<accession>A0ABP9REK3</accession>
<sequence length="202" mass="22215">MTTLIVFVVVATLLLGGLGIVASAPSWPLAPDTLALFGVYGLALVAAMGLVVLLVVIVAQQRHQQQTLIESLAGQQRQQRSLETAQLMERFVHQAEMLLAKDSLDPNKRSVQRCLGLDALRGNTGRGDPNYHRLARLFEWLADTADEARNDPAQYRLIEPILRQYAEIADQLCRVGEVRAERLAPLLQFQPSPPAIADESAL</sequence>
<gene>
    <name evidence="2" type="ORF">GCM10023342_20540</name>
</gene>
<evidence type="ECO:0008006" key="4">
    <source>
        <dbReference type="Google" id="ProtNLM"/>
    </source>
</evidence>
<comment type="caution">
    <text evidence="2">The sequence shown here is derived from an EMBL/GenBank/DDBJ whole genome shotgun (WGS) entry which is preliminary data.</text>
</comment>
<name>A0ABP9REK3_9GAMM</name>
<feature type="transmembrane region" description="Helical" evidence="1">
    <location>
        <begin position="33"/>
        <end position="59"/>
    </location>
</feature>